<dbReference type="Gene3D" id="1.10.260.40">
    <property type="entry name" value="lambda repressor-like DNA-binding domains"/>
    <property type="match status" value="1"/>
</dbReference>
<evidence type="ECO:0000259" key="1">
    <source>
        <dbReference type="PROSITE" id="PS50943"/>
    </source>
</evidence>
<dbReference type="HOGENOM" id="CLU_066192_52_0_10"/>
<dbReference type="RefSeq" id="WP_004379878.1">
    <property type="nucleotide sequence ID" value="NZ_JH114215.1"/>
</dbReference>
<dbReference type="InterPro" id="IPR001387">
    <property type="entry name" value="Cro/C1-type_HTH"/>
</dbReference>
<dbReference type="AlphaFoldDB" id="G1WAL6"/>
<keyword evidence="3" id="KW-1185">Reference proteome</keyword>
<dbReference type="GO" id="GO:0003677">
    <property type="term" value="F:DNA binding"/>
    <property type="evidence" value="ECO:0007669"/>
    <property type="project" value="InterPro"/>
</dbReference>
<reference evidence="2 3" key="1">
    <citation type="submission" date="2011-07" db="EMBL/GenBank/DDBJ databases">
        <title>The Genome Sequence of Prevotella oulorum F0390.</title>
        <authorList>
            <consortium name="The Broad Institute Genome Sequencing Platform"/>
            <consortium name="The Broad Institute Genome Sequencing Center for Infectious Disease"/>
            <person name="Earl A."/>
            <person name="Ward D."/>
            <person name="Feldgarden M."/>
            <person name="Gevers D."/>
            <person name="Izard J."/>
            <person name="Ganesan A."/>
            <person name="Baranova O.V."/>
            <person name="Blanton J.M."/>
            <person name="Tanner A.C."/>
            <person name="Dewhirst F.E."/>
            <person name="Young S.K."/>
            <person name="Zeng Q."/>
            <person name="Gargeya S."/>
            <person name="Fitzgerald M."/>
            <person name="Haas B."/>
            <person name="Abouelleil A."/>
            <person name="Alvarado L."/>
            <person name="Arachchi H.M."/>
            <person name="Berlin A."/>
            <person name="Brown A."/>
            <person name="Chapman S.B."/>
            <person name="Chen Z."/>
            <person name="Dunbar C."/>
            <person name="Freedman E."/>
            <person name="Gearin G."/>
            <person name="Gellesch M."/>
            <person name="Goldberg J."/>
            <person name="Griggs A."/>
            <person name="Gujja S."/>
            <person name="Heiman D."/>
            <person name="Howarth C."/>
            <person name="Larson L."/>
            <person name="Lui A."/>
            <person name="MacDonald P.J.P."/>
            <person name="Mehta T."/>
            <person name="Montmayeur A."/>
            <person name="Murphy C."/>
            <person name="Neiman D."/>
            <person name="Pearson M."/>
            <person name="Priest M."/>
            <person name="Roberts A."/>
            <person name="Saif S."/>
            <person name="Shea T."/>
            <person name="Shenoy N."/>
            <person name="Sisk P."/>
            <person name="Stolte C."/>
            <person name="Sykes S."/>
            <person name="Wortman J."/>
            <person name="Nusbaum C."/>
            <person name="Birren B."/>
        </authorList>
    </citation>
    <scope>NUCLEOTIDE SEQUENCE [LARGE SCALE GENOMIC DNA]</scope>
    <source>
        <strain evidence="2 3">F0390</strain>
    </source>
</reference>
<evidence type="ECO:0000313" key="3">
    <source>
        <dbReference type="Proteomes" id="UP000005141"/>
    </source>
</evidence>
<dbReference type="EMBL" id="ADGI01000026">
    <property type="protein sequence ID" value="EGV33269.1"/>
    <property type="molecule type" value="Genomic_DNA"/>
</dbReference>
<dbReference type="eggNOG" id="COG1476">
    <property type="taxonomic scope" value="Bacteria"/>
</dbReference>
<dbReference type="SMART" id="SM00530">
    <property type="entry name" value="HTH_XRE"/>
    <property type="match status" value="1"/>
</dbReference>
<comment type="caution">
    <text evidence="2">The sequence shown here is derived from an EMBL/GenBank/DDBJ whole genome shotgun (WGS) entry which is preliminary data.</text>
</comment>
<gene>
    <name evidence="2" type="ORF">HMPREF9431_00867</name>
</gene>
<feature type="domain" description="HTH cro/C1-type" evidence="1">
    <location>
        <begin position="22"/>
        <end position="62"/>
    </location>
</feature>
<dbReference type="SUPFAM" id="SSF47413">
    <property type="entry name" value="lambda repressor-like DNA-binding domains"/>
    <property type="match status" value="1"/>
</dbReference>
<accession>G1WAL6</accession>
<dbReference type="Proteomes" id="UP000005141">
    <property type="component" value="Unassembled WGS sequence"/>
</dbReference>
<dbReference type="OrthoDB" id="7865033at2"/>
<protein>
    <recommendedName>
        <fullName evidence="1">HTH cro/C1-type domain-containing protein</fullName>
    </recommendedName>
</protein>
<proteinExistence type="predicted"/>
<name>G1WAL6_9BACT</name>
<evidence type="ECO:0000313" key="2">
    <source>
        <dbReference type="EMBL" id="EGV33269.1"/>
    </source>
</evidence>
<dbReference type="CDD" id="cd00093">
    <property type="entry name" value="HTH_XRE"/>
    <property type="match status" value="1"/>
</dbReference>
<dbReference type="PROSITE" id="PS50943">
    <property type="entry name" value="HTH_CROC1"/>
    <property type="match status" value="1"/>
</dbReference>
<dbReference type="GeneID" id="95425560"/>
<dbReference type="InterPro" id="IPR010982">
    <property type="entry name" value="Lambda_DNA-bd_dom_sf"/>
</dbReference>
<organism evidence="2 3">
    <name type="scientific">Segatella oulorum F0390</name>
    <dbReference type="NCBI Taxonomy" id="702438"/>
    <lineage>
        <taxon>Bacteria</taxon>
        <taxon>Pseudomonadati</taxon>
        <taxon>Bacteroidota</taxon>
        <taxon>Bacteroidia</taxon>
        <taxon>Bacteroidales</taxon>
        <taxon>Prevotellaceae</taxon>
        <taxon>Segatella</taxon>
    </lineage>
</organism>
<sequence>MAKDINRIKIVLVEHKRTNKWLAEQLGINPTTVSKWCTNTTQPNLETLLQIAKALDVKVQELLVKDPS</sequence>
<dbReference type="Pfam" id="PF13443">
    <property type="entry name" value="HTH_26"/>
    <property type="match status" value="1"/>
</dbReference>
<dbReference type="PATRIC" id="fig|702438.4.peg.894"/>